<protein>
    <recommendedName>
        <fullName evidence="6">Hydrogenase maturation factor HypA</fullName>
    </recommendedName>
</protein>
<dbReference type="PANTHER" id="PTHR34535:SF3">
    <property type="entry name" value="HYDROGENASE MATURATION FACTOR HYPA"/>
    <property type="match status" value="1"/>
</dbReference>
<dbReference type="Gene3D" id="3.30.2320.80">
    <property type="match status" value="1"/>
</dbReference>
<organism evidence="5">
    <name type="scientific">marine sediment metagenome</name>
    <dbReference type="NCBI Taxonomy" id="412755"/>
    <lineage>
        <taxon>unclassified sequences</taxon>
        <taxon>metagenomes</taxon>
        <taxon>ecological metagenomes</taxon>
    </lineage>
</organism>
<dbReference type="HAMAP" id="MF_00213">
    <property type="entry name" value="HypA_HybF"/>
    <property type="match status" value="1"/>
</dbReference>
<evidence type="ECO:0008006" key="6">
    <source>
        <dbReference type="Google" id="ProtNLM"/>
    </source>
</evidence>
<evidence type="ECO:0000256" key="4">
    <source>
        <dbReference type="ARBA" id="ARBA00022833"/>
    </source>
</evidence>
<dbReference type="GO" id="GO:0051604">
    <property type="term" value="P:protein maturation"/>
    <property type="evidence" value="ECO:0007669"/>
    <property type="project" value="InterPro"/>
</dbReference>
<comment type="similarity">
    <text evidence="1">Belongs to the HypA/HybF family.</text>
</comment>
<keyword evidence="3" id="KW-0479">Metal-binding</keyword>
<accession>A0A0F9MAE0</accession>
<comment type="caution">
    <text evidence="5">The sequence shown here is derived from an EMBL/GenBank/DDBJ whole genome shotgun (WGS) entry which is preliminary data.</text>
</comment>
<keyword evidence="2" id="KW-0533">Nickel</keyword>
<dbReference type="EMBL" id="LAZR01010595">
    <property type="protein sequence ID" value="KKM66127.1"/>
    <property type="molecule type" value="Genomic_DNA"/>
</dbReference>
<reference evidence="5" key="1">
    <citation type="journal article" date="2015" name="Nature">
        <title>Complex archaea that bridge the gap between prokaryotes and eukaryotes.</title>
        <authorList>
            <person name="Spang A."/>
            <person name="Saw J.H."/>
            <person name="Jorgensen S.L."/>
            <person name="Zaremba-Niedzwiedzka K."/>
            <person name="Martijn J."/>
            <person name="Lind A.E."/>
            <person name="van Eijk R."/>
            <person name="Schleper C."/>
            <person name="Guy L."/>
            <person name="Ettema T.J."/>
        </authorList>
    </citation>
    <scope>NUCLEOTIDE SEQUENCE</scope>
</reference>
<name>A0A0F9MAE0_9ZZZZ</name>
<dbReference type="PANTHER" id="PTHR34535">
    <property type="entry name" value="HYDROGENASE MATURATION FACTOR HYPA"/>
    <property type="match status" value="1"/>
</dbReference>
<proteinExistence type="inferred from homology"/>
<dbReference type="NCBIfam" id="TIGR00100">
    <property type="entry name" value="hypA"/>
    <property type="match status" value="1"/>
</dbReference>
<dbReference type="InterPro" id="IPR000688">
    <property type="entry name" value="HypA/HybF"/>
</dbReference>
<dbReference type="Pfam" id="PF01155">
    <property type="entry name" value="HypA"/>
    <property type="match status" value="1"/>
</dbReference>
<evidence type="ECO:0000313" key="5">
    <source>
        <dbReference type="EMBL" id="KKM66127.1"/>
    </source>
</evidence>
<dbReference type="PIRSF" id="PIRSF004761">
    <property type="entry name" value="Hydrgn_mat_HypA"/>
    <property type="match status" value="1"/>
</dbReference>
<evidence type="ECO:0000256" key="3">
    <source>
        <dbReference type="ARBA" id="ARBA00022723"/>
    </source>
</evidence>
<dbReference type="GO" id="GO:0008270">
    <property type="term" value="F:zinc ion binding"/>
    <property type="evidence" value="ECO:0007669"/>
    <property type="project" value="TreeGrafter"/>
</dbReference>
<dbReference type="GO" id="GO:0016151">
    <property type="term" value="F:nickel cation binding"/>
    <property type="evidence" value="ECO:0007669"/>
    <property type="project" value="InterPro"/>
</dbReference>
<dbReference type="PROSITE" id="PS01249">
    <property type="entry name" value="HYPA"/>
    <property type="match status" value="1"/>
</dbReference>
<keyword evidence="4" id="KW-0862">Zinc</keyword>
<gene>
    <name evidence="5" type="ORF">LCGC14_1484290</name>
</gene>
<dbReference type="AlphaFoldDB" id="A0A0F9MAE0"/>
<sequence>MHEFAFAMNIFKVAEATAIKYKAKRISEVLLEIGELTLIVPEMLQRSFEMATKGSIAEGAKLIIQIIPGKIKCRECEKISRVSITEEAQLTGLQLFQCSHCLSKNTEIIEGKKANVKNIKIQE</sequence>
<evidence type="ECO:0000256" key="2">
    <source>
        <dbReference type="ARBA" id="ARBA00022596"/>
    </source>
</evidence>
<evidence type="ECO:0000256" key="1">
    <source>
        <dbReference type="ARBA" id="ARBA00010748"/>
    </source>
</evidence>
<dbReference type="InterPro" id="IPR020538">
    <property type="entry name" value="Hydgase_Ni_incorp_HypA/HybF_CS"/>
</dbReference>